<accession>A0A0D5YS03</accession>
<dbReference type="PATRIC" id="fig|516051.4.peg.1086"/>
<evidence type="ECO:0000313" key="1">
    <source>
        <dbReference type="EMBL" id="AKA34694.1"/>
    </source>
</evidence>
<evidence type="ECO:0000313" key="2">
    <source>
        <dbReference type="Proteomes" id="UP000032726"/>
    </source>
</evidence>
<dbReference type="PROSITE" id="PS51257">
    <property type="entry name" value="PROKAR_LIPOPROTEIN"/>
    <property type="match status" value="1"/>
</dbReference>
<dbReference type="OrthoDB" id="5599486at2"/>
<dbReference type="Proteomes" id="UP000032726">
    <property type="component" value="Chromosome"/>
</dbReference>
<dbReference type="HOGENOM" id="CLU_058234_1_1_10"/>
<sequence>MSKTLQFLTILFLLSCGLQDFGKLEFVAKLPSKMDESSGIAVFNDSTIWTIEDNGNADNIYQIDIQGNLLTSFDVKDAKNNDWEDLATDGEKNVYIGDFGNNNNKRKDLVIYKLPNPEIEKGDRIDAVKIRFKYPEQTAFPPSAEKLFYDAEAFFHYGDSLYIITKNRSRPFNGKAMVYQIPDTEGNYKAKKIGSFAPCEEEFSCVVTSADISKDGKKVVLLGYGKLWVFTDFAMPDFTKGKMRTVDLQTESQLEAVAFLNDSTLLLTDERGPHSGGNIYRFKLPKD</sequence>
<dbReference type="RefSeq" id="WP_045801423.1">
    <property type="nucleotide sequence ID" value="NZ_CP011071.1"/>
</dbReference>
<protein>
    <recommendedName>
        <fullName evidence="3">Lipoprotein</fullName>
    </recommendedName>
</protein>
<dbReference type="EMBL" id="CP011071">
    <property type="protein sequence ID" value="AKA34694.1"/>
    <property type="molecule type" value="Genomic_DNA"/>
</dbReference>
<reference evidence="1 2" key="1">
    <citation type="submission" date="2015-03" db="EMBL/GenBank/DDBJ databases">
        <title>Complete genome sequence of Muricauda lutaonensis CC-HSB-11T, isolated from a coastal hot spring.</title>
        <authorList>
            <person name="Kim K.M."/>
        </authorList>
    </citation>
    <scope>NUCLEOTIDE SEQUENCE [LARGE SCALE GENOMIC DNA]</scope>
    <source>
        <strain evidence="1 2">CC-HSB-11</strain>
    </source>
</reference>
<organism evidence="1 2">
    <name type="scientific">Flagellimonas lutaonensis</name>
    <dbReference type="NCBI Taxonomy" id="516051"/>
    <lineage>
        <taxon>Bacteria</taxon>
        <taxon>Pseudomonadati</taxon>
        <taxon>Bacteroidota</taxon>
        <taxon>Flavobacteriia</taxon>
        <taxon>Flavobacteriales</taxon>
        <taxon>Flavobacteriaceae</taxon>
        <taxon>Flagellimonas</taxon>
    </lineage>
</organism>
<dbReference type="STRING" id="516051.VC82_1048"/>
<dbReference type="SUPFAM" id="SSF101898">
    <property type="entry name" value="NHL repeat"/>
    <property type="match status" value="1"/>
</dbReference>
<name>A0A0D5YS03_9FLAO</name>
<dbReference type="Gene3D" id="2.120.10.30">
    <property type="entry name" value="TolB, C-terminal domain"/>
    <property type="match status" value="1"/>
</dbReference>
<dbReference type="InterPro" id="IPR011042">
    <property type="entry name" value="6-blade_b-propeller_TolB-like"/>
</dbReference>
<proteinExistence type="predicted"/>
<gene>
    <name evidence="1" type="ORF">VC82_1048</name>
</gene>
<dbReference type="KEGG" id="mlt:VC82_1048"/>
<keyword evidence="2" id="KW-1185">Reference proteome</keyword>
<evidence type="ECO:0008006" key="3">
    <source>
        <dbReference type="Google" id="ProtNLM"/>
    </source>
</evidence>
<dbReference type="AlphaFoldDB" id="A0A0D5YS03"/>